<comment type="caution">
    <text evidence="3">The sequence shown here is derived from an EMBL/GenBank/DDBJ whole genome shotgun (WGS) entry which is preliminary data.</text>
</comment>
<name>A0ABQ9HFX1_9NEOP</name>
<dbReference type="EMBL" id="JARBHB010000005">
    <property type="protein sequence ID" value="KAJ8883071.1"/>
    <property type="molecule type" value="Genomic_DNA"/>
</dbReference>
<evidence type="ECO:0000256" key="2">
    <source>
        <dbReference type="SAM" id="SignalP"/>
    </source>
</evidence>
<gene>
    <name evidence="3" type="ORF">PR048_014910</name>
</gene>
<feature type="signal peptide" evidence="2">
    <location>
        <begin position="1"/>
        <end position="16"/>
    </location>
</feature>
<dbReference type="Proteomes" id="UP001159363">
    <property type="component" value="Chromosome 4"/>
</dbReference>
<sequence length="801" mass="87174">MCFLGLLALWRVTVRGSRLTYCRVQLSWPELKPLPAEFSSVPSPKCGGKTHALLNSPQGTLLPYSCCRKLMTRRMSADGTPPSLDVFVVQCLGDKDLVHRLSAEIFYPCVVTTGLAFDPLIGVCFKRSRASFHFLVVCLFSRNQASTPVAAHITADGAPTTVLELASSNIPERARADLSAVKDLLIQLATKVLGTAENFEYPFSGTDVLSCGRYLADIMNAVPGACVPTTEPALATASPLEIFPSIEPLQHDLGSLGHCIIVRNNCGPSERGSRAVPEQLPRQTAGATSLIAVRRHFPRGAARRGAGVANKVPPTGPLQIAELAKCQGGQDIAFVRFTGISGFRLAVPGPSVLARNEVGAGSSLTHSNLRSSGITPSRLFIPQTPRPPPSRNLPSSSVPHRRPSPKNFAKSRVASGVLIPKIFLCPANRRCQSYTGFPGWEAASASVWGGGGSRCPPPPPQSRSTRNGSSRPVRATARNNTHRLGYRPTVIRTWWAWRARGNINIKPHCPLLPPSSLASSPSSHRQDCYHRQETFVPVLCTATPPLLTGPQASPASRVHTVLPFPSPSTLFTALGLVGQQWFALRRIADQSRLLPLPLEDHTRNEAIRNFLLDIETCFLARRKTFNLERQEAARVPIGLSRHAFAHDIRRRCLCNLAVLQLLVMPVSSALARRRRTAQGKHAERPHNLMRATMVLLQSLLGEFNKEQEAFIKEKQDKSSDAAVPPWVGCPNEESLKEECLTLSTVSRGPCAPCRGRDSSRGIGTCSGWLGPPLNVLPNEPPLTGRLSVMERTILWRSELAL</sequence>
<organism evidence="3 4">
    <name type="scientific">Dryococelus australis</name>
    <dbReference type="NCBI Taxonomy" id="614101"/>
    <lineage>
        <taxon>Eukaryota</taxon>
        <taxon>Metazoa</taxon>
        <taxon>Ecdysozoa</taxon>
        <taxon>Arthropoda</taxon>
        <taxon>Hexapoda</taxon>
        <taxon>Insecta</taxon>
        <taxon>Pterygota</taxon>
        <taxon>Neoptera</taxon>
        <taxon>Polyneoptera</taxon>
        <taxon>Phasmatodea</taxon>
        <taxon>Verophasmatodea</taxon>
        <taxon>Anareolatae</taxon>
        <taxon>Phasmatidae</taxon>
        <taxon>Eurycanthinae</taxon>
        <taxon>Dryococelus</taxon>
    </lineage>
</organism>
<feature type="chain" id="PRO_5045123708" evidence="2">
    <location>
        <begin position="17"/>
        <end position="801"/>
    </location>
</feature>
<feature type="compositionally biased region" description="Polar residues" evidence="1">
    <location>
        <begin position="362"/>
        <end position="375"/>
    </location>
</feature>
<keyword evidence="4" id="KW-1185">Reference proteome</keyword>
<protein>
    <submittedName>
        <fullName evidence="3">Uncharacterized protein</fullName>
    </submittedName>
</protein>
<proteinExistence type="predicted"/>
<keyword evidence="2" id="KW-0732">Signal</keyword>
<feature type="region of interest" description="Disordered" evidence="1">
    <location>
        <begin position="362"/>
        <end position="409"/>
    </location>
</feature>
<reference evidence="3 4" key="1">
    <citation type="submission" date="2023-02" db="EMBL/GenBank/DDBJ databases">
        <title>LHISI_Scaffold_Assembly.</title>
        <authorList>
            <person name="Stuart O.P."/>
            <person name="Cleave R."/>
            <person name="Magrath M.J.L."/>
            <person name="Mikheyev A.S."/>
        </authorList>
    </citation>
    <scope>NUCLEOTIDE SEQUENCE [LARGE SCALE GENOMIC DNA]</scope>
    <source>
        <strain evidence="3">Daus_M_001</strain>
        <tissue evidence="3">Leg muscle</tissue>
    </source>
</reference>
<feature type="region of interest" description="Disordered" evidence="1">
    <location>
        <begin position="448"/>
        <end position="481"/>
    </location>
</feature>
<evidence type="ECO:0000313" key="3">
    <source>
        <dbReference type="EMBL" id="KAJ8883071.1"/>
    </source>
</evidence>
<evidence type="ECO:0000256" key="1">
    <source>
        <dbReference type="SAM" id="MobiDB-lite"/>
    </source>
</evidence>
<evidence type="ECO:0000313" key="4">
    <source>
        <dbReference type="Proteomes" id="UP001159363"/>
    </source>
</evidence>
<accession>A0ABQ9HFX1</accession>